<dbReference type="PROSITE" id="PS50302">
    <property type="entry name" value="PUM"/>
    <property type="match status" value="1"/>
</dbReference>
<evidence type="ECO:0000313" key="7">
    <source>
        <dbReference type="EMBL" id="KAK3053346.1"/>
    </source>
</evidence>
<dbReference type="InterPro" id="IPR012959">
    <property type="entry name" value="CPL_dom"/>
</dbReference>
<gene>
    <name evidence="7" type="primary">puf6</name>
    <name evidence="7" type="ORF">LTR09_005515</name>
</gene>
<name>A0AAJ0DMQ5_9PEZI</name>
<dbReference type="SUPFAM" id="SSF48371">
    <property type="entry name" value="ARM repeat"/>
    <property type="match status" value="1"/>
</dbReference>
<feature type="compositionally biased region" description="Polar residues" evidence="5">
    <location>
        <begin position="69"/>
        <end position="80"/>
    </location>
</feature>
<dbReference type="InterPro" id="IPR001313">
    <property type="entry name" value="Pumilio_RNA-bd_rpt"/>
</dbReference>
<dbReference type="SMART" id="SM00025">
    <property type="entry name" value="Pumilio"/>
    <property type="match status" value="5"/>
</dbReference>
<dbReference type="GO" id="GO:0003729">
    <property type="term" value="F:mRNA binding"/>
    <property type="evidence" value="ECO:0007669"/>
    <property type="project" value="TreeGrafter"/>
</dbReference>
<dbReference type="GO" id="GO:0005730">
    <property type="term" value="C:nucleolus"/>
    <property type="evidence" value="ECO:0007669"/>
    <property type="project" value="TreeGrafter"/>
</dbReference>
<dbReference type="PROSITE" id="PS50303">
    <property type="entry name" value="PUM_HD"/>
    <property type="match status" value="1"/>
</dbReference>
<dbReference type="Gene3D" id="1.25.10.10">
    <property type="entry name" value="Leucine-rich Repeat Variant"/>
    <property type="match status" value="1"/>
</dbReference>
<evidence type="ECO:0000313" key="8">
    <source>
        <dbReference type="Proteomes" id="UP001271007"/>
    </source>
</evidence>
<dbReference type="InterPro" id="IPR011989">
    <property type="entry name" value="ARM-like"/>
</dbReference>
<proteinExistence type="predicted"/>
<dbReference type="PANTHER" id="PTHR13389">
    <property type="entry name" value="PUMILIO HOMOLOG 3"/>
    <property type="match status" value="1"/>
</dbReference>
<dbReference type="GO" id="GO:0006417">
    <property type="term" value="P:regulation of translation"/>
    <property type="evidence" value="ECO:0007669"/>
    <property type="project" value="TreeGrafter"/>
</dbReference>
<evidence type="ECO:0000256" key="2">
    <source>
        <dbReference type="ARBA" id="ARBA00022884"/>
    </source>
</evidence>
<accession>A0AAJ0DMQ5</accession>
<dbReference type="InterPro" id="IPR016024">
    <property type="entry name" value="ARM-type_fold"/>
</dbReference>
<evidence type="ECO:0000256" key="1">
    <source>
        <dbReference type="ARBA" id="ARBA00022737"/>
    </source>
</evidence>
<dbReference type="Proteomes" id="UP001271007">
    <property type="component" value="Unassembled WGS sequence"/>
</dbReference>
<organism evidence="7 8">
    <name type="scientific">Extremus antarcticus</name>
    <dbReference type="NCBI Taxonomy" id="702011"/>
    <lineage>
        <taxon>Eukaryota</taxon>
        <taxon>Fungi</taxon>
        <taxon>Dikarya</taxon>
        <taxon>Ascomycota</taxon>
        <taxon>Pezizomycotina</taxon>
        <taxon>Dothideomycetes</taxon>
        <taxon>Dothideomycetidae</taxon>
        <taxon>Mycosphaerellales</taxon>
        <taxon>Extremaceae</taxon>
        <taxon>Extremus</taxon>
    </lineage>
</organism>
<comment type="caution">
    <text evidence="7">The sequence shown here is derived from an EMBL/GenBank/DDBJ whole genome shotgun (WGS) entry which is preliminary data.</text>
</comment>
<dbReference type="Pfam" id="PF08144">
    <property type="entry name" value="CPL"/>
    <property type="match status" value="1"/>
</dbReference>
<evidence type="ECO:0000259" key="6">
    <source>
        <dbReference type="PROSITE" id="PS50303"/>
    </source>
</evidence>
<evidence type="ECO:0000256" key="3">
    <source>
        <dbReference type="ARBA" id="ARBA00024893"/>
    </source>
</evidence>
<dbReference type="EMBL" id="JAWDJX010000016">
    <property type="protein sequence ID" value="KAK3053346.1"/>
    <property type="molecule type" value="Genomic_DNA"/>
</dbReference>
<dbReference type="PANTHER" id="PTHR13389:SF0">
    <property type="entry name" value="PUMILIO HOMOLOG 3"/>
    <property type="match status" value="1"/>
</dbReference>
<keyword evidence="8" id="KW-1185">Reference proteome</keyword>
<feature type="repeat" description="Pumilio" evidence="4">
    <location>
        <begin position="180"/>
        <end position="215"/>
    </location>
</feature>
<evidence type="ECO:0000256" key="4">
    <source>
        <dbReference type="PROSITE-ProRule" id="PRU00317"/>
    </source>
</evidence>
<feature type="region of interest" description="Disordered" evidence="5">
    <location>
        <begin position="1"/>
        <end position="112"/>
    </location>
</feature>
<dbReference type="InterPro" id="IPR040059">
    <property type="entry name" value="PUM3"/>
</dbReference>
<keyword evidence="1" id="KW-0677">Repeat</keyword>
<protein>
    <submittedName>
        <fullName evidence="7">Pumilio y domain member 6</fullName>
    </submittedName>
</protein>
<comment type="function">
    <text evidence="3">RNA-binding nucleolar protein required for pre-rRNA processing. Involved in production of 18S rRNA and assembly of small ribosomal subunit.</text>
</comment>
<feature type="compositionally biased region" description="Acidic residues" evidence="5">
    <location>
        <begin position="39"/>
        <end position="53"/>
    </location>
</feature>
<keyword evidence="2" id="KW-0694">RNA-binding</keyword>
<evidence type="ECO:0000256" key="5">
    <source>
        <dbReference type="SAM" id="MobiDB-lite"/>
    </source>
</evidence>
<feature type="domain" description="PUM-HD" evidence="6">
    <location>
        <begin position="115"/>
        <end position="459"/>
    </location>
</feature>
<dbReference type="AlphaFoldDB" id="A0AAJ0DMQ5"/>
<dbReference type="InterPro" id="IPR033133">
    <property type="entry name" value="PUM-HD"/>
</dbReference>
<reference evidence="7" key="1">
    <citation type="submission" date="2023-04" db="EMBL/GenBank/DDBJ databases">
        <title>Black Yeasts Isolated from many extreme environments.</title>
        <authorList>
            <person name="Coleine C."/>
            <person name="Stajich J.E."/>
            <person name="Selbmann L."/>
        </authorList>
    </citation>
    <scope>NUCLEOTIDE SEQUENCE</scope>
    <source>
        <strain evidence="7">CCFEE 5312</strain>
    </source>
</reference>
<sequence>MSKVAGIKRKDAPVSASTKSKKQKKDDPKSVKAKRVVKDDDDFGGFSDGENDTVEAGTEVNGEEPAQKANGTNKPSQGTNDKFKLDGSSAEAHAKQRAMAKERKAAKPNADAIQRSKKIWEKLRRKSHVPVEERKQLVGELFEIITGRVSDFVFKHDSVRVVQCALKYANVTQRRNIAQELKKDIKTLAESRYGKFLVAKMISTGDEQVRDTVVPEFFGHVRRLINHPEASWIVDDIYRQIATTEQKATMLREWYGAEFALFHRKPSANAAVPSTTEDTAELSKILERNPEKRHPILQYLLQMINGLVQKQMTGFTMLHDAMLQYFLALKAGSEEHTEFLEILKGDIDKETEGGGGDLFKNLAFTKNGSRLVCLALAYGNAKDRKIILRVFKEAIETMAFDQHAKMVLVVGLDVPDDTKMSSRSIIAELLGQQVKDETEKLDRLENFVSNLNARLPILYPLAGAAKWLVGDAEKTLLQEVYEIRNTTSKKLPDVRRKELLEPMSASLLELLEKRAETLVKSSFGCQFITEVLLGAQGKEQKALAKAAVAALATGDPTDEGHMAKDAAAGRMLKTLVLGGQYDPKTKTVALPEERVGFGADLYPVIKDKLVEWACSDSSFVVVGLLESEDVDEDVKMEAKAALKKGRTQLEAAGKAGSTKEEKGNAGARILLEKL</sequence>